<comment type="caution">
    <text evidence="1">The sequence shown here is derived from an EMBL/GenBank/DDBJ whole genome shotgun (WGS) entry which is preliminary data.</text>
</comment>
<organism evidence="1">
    <name type="scientific">marine sediment metagenome</name>
    <dbReference type="NCBI Taxonomy" id="412755"/>
    <lineage>
        <taxon>unclassified sequences</taxon>
        <taxon>metagenomes</taxon>
        <taxon>ecological metagenomes</taxon>
    </lineage>
</organism>
<evidence type="ECO:0008006" key="2">
    <source>
        <dbReference type="Google" id="ProtNLM"/>
    </source>
</evidence>
<gene>
    <name evidence="1" type="ORF">S01H1_26221</name>
</gene>
<dbReference type="AlphaFoldDB" id="X0TQG7"/>
<evidence type="ECO:0000313" key="1">
    <source>
        <dbReference type="EMBL" id="GAF95469.1"/>
    </source>
</evidence>
<sequence>MDNPDVRKYVLSYPNEKTRMSIAQTIYDFIRELSKTEPDFNINNLLDMDGIAAREKTWSVIMSYIEREKYRTAGLLKVYIKIFYDYVHELRRDNQVVLWKRRHQVPKIKTKKTEVPDHQQIYRLVDTTTHLRIQTIIILSYSSGLKGAGIINLRVGDLREAIEFKEKLRKEFVEEKNNTEDPEAQRDLDKTINNLPLIIKITAEIYFKRFR</sequence>
<accession>X0TQG7</accession>
<protein>
    <recommendedName>
        <fullName evidence="2">Tyr recombinase domain-containing protein</fullName>
    </recommendedName>
</protein>
<reference evidence="1" key="1">
    <citation type="journal article" date="2014" name="Front. Microbiol.">
        <title>High frequency of phylogenetically diverse reductive dehalogenase-homologous genes in deep subseafloor sedimentary metagenomes.</title>
        <authorList>
            <person name="Kawai M."/>
            <person name="Futagami T."/>
            <person name="Toyoda A."/>
            <person name="Takaki Y."/>
            <person name="Nishi S."/>
            <person name="Hori S."/>
            <person name="Arai W."/>
            <person name="Tsubouchi T."/>
            <person name="Morono Y."/>
            <person name="Uchiyama I."/>
            <person name="Ito T."/>
            <person name="Fujiyama A."/>
            <person name="Inagaki F."/>
            <person name="Takami H."/>
        </authorList>
    </citation>
    <scope>NUCLEOTIDE SEQUENCE</scope>
    <source>
        <strain evidence="1">Expedition CK06-06</strain>
    </source>
</reference>
<feature type="non-terminal residue" evidence="1">
    <location>
        <position position="211"/>
    </location>
</feature>
<proteinExistence type="predicted"/>
<dbReference type="EMBL" id="BARS01015885">
    <property type="protein sequence ID" value="GAF95469.1"/>
    <property type="molecule type" value="Genomic_DNA"/>
</dbReference>
<name>X0TQG7_9ZZZZ</name>